<dbReference type="InterPro" id="IPR025681">
    <property type="entry name" value="COOH-NH2_lig"/>
</dbReference>
<evidence type="ECO:0000313" key="2">
    <source>
        <dbReference type="Proteomes" id="UP000319432"/>
    </source>
</evidence>
<proteinExistence type="predicted"/>
<keyword evidence="2" id="KW-1185">Reference proteome</keyword>
<dbReference type="AlphaFoldDB" id="A0A518VD02"/>
<name>A0A518VD02_BRELA</name>
<reference evidence="1 2" key="1">
    <citation type="submission" date="2018-11" db="EMBL/GenBank/DDBJ databases">
        <title>Phylogenetic determinants of toxin gene distribution in genomes of Brevibacillus laterosporus.</title>
        <authorList>
            <person name="Glare T.R."/>
            <person name="Durrant A."/>
            <person name="Berry C."/>
            <person name="Palma L."/>
            <person name="Ormskirk M."/>
            <person name="Cox M.O."/>
        </authorList>
    </citation>
    <scope>NUCLEOTIDE SEQUENCE [LARGE SCALE GENOMIC DNA]</scope>
    <source>
        <strain evidence="1 2">1821L</strain>
    </source>
</reference>
<organism evidence="1 2">
    <name type="scientific">Brevibacillus laterosporus</name>
    <name type="common">Bacillus laterosporus</name>
    <dbReference type="NCBI Taxonomy" id="1465"/>
    <lineage>
        <taxon>Bacteria</taxon>
        <taxon>Bacillati</taxon>
        <taxon>Bacillota</taxon>
        <taxon>Bacilli</taxon>
        <taxon>Bacillales</taxon>
        <taxon>Paenibacillaceae</taxon>
        <taxon>Brevibacillus</taxon>
    </lineage>
</organism>
<sequence length="442" mass="50766">MSNMVMSKVATFSMEKWNRESAIKHTHQRERMMAILKLHGVPIQTYAGVIPMQTYEVHLFQHQIAAIYRIENRTVWILQAARTVGKTQKEEVSQQLDETEKNRIVSLAIRTVYALGLDYGIVTVGVHSPIRMRVIDCHAQLSVDVSLLERVQLFMKQREQQILLDQVATPQVMLGADPEFALRDQSGKMAIASEYLQKYGAVGYDGVRLKTELPSNQHPLVEVRPDPSTEPEIVMKNIYKALHLAQRKIADDSISWLAGGMPFDGYPIGGHVHVSGTALHFDLIRKLDTYLALPLCLLEDRGCIKRRPRYGFLGDVREQPHGGFEYRTLPSWLVSPRMTKGVLTLTKVIVESQYLLKRDVSTDVAMQLAYYRGEKEKLTSLVKELYAELKVLPLYQTYRKYLTPFFHSIFTEGEWQSNHDIKLAWKLPPFQLNNHQEPCYNR</sequence>
<dbReference type="Proteomes" id="UP000319432">
    <property type="component" value="Chromosome"/>
</dbReference>
<dbReference type="EMBL" id="CP033464">
    <property type="protein sequence ID" value="QDX94875.1"/>
    <property type="molecule type" value="Genomic_DNA"/>
</dbReference>
<accession>A0A518VD02</accession>
<gene>
    <name evidence="1" type="ORF">EEL30_22870</name>
</gene>
<protein>
    <recommendedName>
        <fullName evidence="3">PhiEco32-like amidoligase-type 2 protein</fullName>
    </recommendedName>
</protein>
<evidence type="ECO:0008006" key="3">
    <source>
        <dbReference type="Google" id="ProtNLM"/>
    </source>
</evidence>
<dbReference type="OrthoDB" id="2078085at2"/>
<evidence type="ECO:0000313" key="1">
    <source>
        <dbReference type="EMBL" id="QDX94875.1"/>
    </source>
</evidence>
<dbReference type="Pfam" id="PF14395">
    <property type="entry name" value="COOH-NH2_lig"/>
    <property type="match status" value="1"/>
</dbReference>